<evidence type="ECO:0000313" key="12">
    <source>
        <dbReference type="Proteomes" id="UP000265080"/>
    </source>
</evidence>
<feature type="disulfide bond" evidence="9">
    <location>
        <begin position="213"/>
        <end position="277"/>
    </location>
</feature>
<name>A0A3P8SN80_AMPPE</name>
<keyword evidence="3 9" id="KW-1015">Disulfide bond</keyword>
<feature type="disulfide bond" evidence="9">
    <location>
        <begin position="23"/>
        <end position="84"/>
    </location>
</feature>
<feature type="disulfide bond" evidence="9">
    <location>
        <begin position="460"/>
        <end position="470"/>
    </location>
</feature>
<dbReference type="Ensembl" id="ENSAPET00000013769.1">
    <property type="protein sequence ID" value="ENSAPEP00000013411.1"/>
    <property type="gene ID" value="ENSAPEG00000009232.1"/>
</dbReference>
<comment type="caution">
    <text evidence="9">Lacks conserved residue(s) required for the propagation of feature annotation.</text>
</comment>
<dbReference type="SUPFAM" id="SSF56487">
    <property type="entry name" value="SRCR-like"/>
    <property type="match status" value="5"/>
</dbReference>
<dbReference type="GeneTree" id="ENSGT00940000163299"/>
<feature type="domain" description="SRCR" evidence="10">
    <location>
        <begin position="291"/>
        <end position="391"/>
    </location>
</feature>
<dbReference type="Proteomes" id="UP000265080">
    <property type="component" value="Chromosome 11"/>
</dbReference>
<dbReference type="PANTHER" id="PTHR48071">
    <property type="entry name" value="SRCR DOMAIN-CONTAINING PROTEIN"/>
    <property type="match status" value="1"/>
</dbReference>
<protein>
    <recommendedName>
        <fullName evidence="8">Soluble scavenger receptor cysteine-rich domain-containing protein SSC5D</fullName>
    </recommendedName>
</protein>
<evidence type="ECO:0000256" key="2">
    <source>
        <dbReference type="ARBA" id="ARBA00022737"/>
    </source>
</evidence>
<feature type="domain" description="SRCR" evidence="10">
    <location>
        <begin position="88"/>
        <end position="183"/>
    </location>
</feature>
<dbReference type="FunFam" id="3.10.250.10:FF:000004">
    <property type="entry name" value="Scavenger receptor cysteine-rich type 1 protein M130"/>
    <property type="match status" value="2"/>
</dbReference>
<dbReference type="PRINTS" id="PR00258">
    <property type="entry name" value="SPERACTRCPTR"/>
</dbReference>
<dbReference type="Pfam" id="PF00530">
    <property type="entry name" value="SRCR"/>
    <property type="match status" value="5"/>
</dbReference>
<dbReference type="PROSITE" id="PS50287">
    <property type="entry name" value="SRCR_2"/>
    <property type="match status" value="5"/>
</dbReference>
<feature type="disulfide bond" evidence="9">
    <location>
        <begin position="10"/>
        <end position="74"/>
    </location>
</feature>
<evidence type="ECO:0000256" key="8">
    <source>
        <dbReference type="ARBA" id="ARBA00069168"/>
    </source>
</evidence>
<comment type="function">
    <text evidence="6">Binds to extracellular matrix proteins. Binds to pathogen-associated molecular patterns (PAMPs) present on the cell walls of Gram-positive and Gram-negative bacteria and fungi, behaving as a pattern recognition receptor (PRR). Induces bacterial and fungal aggregation and subsequent inhibition of PAMP-induced cytokine release. Does not possess intrinsic bactericidal activity. May play a role in the innate defense and homeostasis of certain epithelial surfaces.</text>
</comment>
<feature type="disulfide bond" evidence="9">
    <location>
        <begin position="329"/>
        <end position="390"/>
    </location>
</feature>
<keyword evidence="5" id="KW-0325">Glycoprotein</keyword>
<accession>A0A3P8SN80</accession>
<dbReference type="AlphaFoldDB" id="A0A3P8SN80"/>
<evidence type="ECO:0000256" key="7">
    <source>
        <dbReference type="ARBA" id="ARBA00064153"/>
    </source>
</evidence>
<dbReference type="STRING" id="161767.ENSAPEP00000013411"/>
<dbReference type="SMART" id="SM00202">
    <property type="entry name" value="SR"/>
    <property type="match status" value="5"/>
</dbReference>
<evidence type="ECO:0000256" key="6">
    <source>
        <dbReference type="ARBA" id="ARBA00058074"/>
    </source>
</evidence>
<dbReference type="InterPro" id="IPR001190">
    <property type="entry name" value="SRCR"/>
</dbReference>
<feature type="disulfide bond" evidence="9">
    <location>
        <begin position="54"/>
        <end position="64"/>
    </location>
</feature>
<sequence length="492" mass="53301">FHRDSWGTVCDDHWSITNAEVVCREMDCGTVIEAKRGAFFGEGKEQIWLDDVQCTGSESSILKCPHRALGVNNCGHGEDAGVVCSDFVRLMNGSNRCNGRVEVYQGGHWKKVCSSDWTKEDANVVCREISCGSPLSQTIPSHFGEAHNLNGVKTHCVGNESSISECSHQDTSESCTDATVVCTNSKPIRLVNGTNRCSGRVEVYHQGQWGTVCDDRWGMQEAAVTCREMNCGNALSVKYKAFFGGGRDQVWLDDIECTGHEKTIADCPHRGFGEHDCDHSEDAGVVCSESVRLMNGTDSCSGRVEVLHDGQWGTVCDDEWDIKDAQVVCRAMDCGTAQTAKSGAFFGEGQGDIWLDDVNCFGNETSLQHCKRPSFGENNCGHSEDAGVICSATIRLINGTDECSGRVELHHGGHWASASSVNWGMNEAAVVCREMNCGDPVKVLGSYGAGGEQRGYQVSCSGRETSLTLCSLREYPSGSRIQEAAVQCSGEM</sequence>
<reference evidence="11 12" key="1">
    <citation type="submission" date="2018-03" db="EMBL/GenBank/DDBJ databases">
        <title>Finding Nemo's genes: A chromosome-scale reference assembly of the genome of the orange clownfish Amphiprion percula.</title>
        <authorList>
            <person name="Lehmann R."/>
        </authorList>
    </citation>
    <scope>NUCLEOTIDE SEQUENCE</scope>
</reference>
<evidence type="ECO:0000256" key="9">
    <source>
        <dbReference type="PROSITE-ProRule" id="PRU00196"/>
    </source>
</evidence>
<feature type="disulfide bond" evidence="9">
    <location>
        <begin position="360"/>
        <end position="370"/>
    </location>
</feature>
<dbReference type="GO" id="GO:0031638">
    <property type="term" value="P:zymogen activation"/>
    <property type="evidence" value="ECO:0007669"/>
    <property type="project" value="TreeGrafter"/>
</dbReference>
<evidence type="ECO:0000256" key="5">
    <source>
        <dbReference type="ARBA" id="ARBA00023180"/>
    </source>
</evidence>
<evidence type="ECO:0000256" key="3">
    <source>
        <dbReference type="ARBA" id="ARBA00023157"/>
    </source>
</evidence>
<feature type="disulfide bond" evidence="9">
    <location>
        <begin position="257"/>
        <end position="267"/>
    </location>
</feature>
<dbReference type="Gene3D" id="3.10.250.10">
    <property type="entry name" value="SRCR-like domain"/>
    <property type="match status" value="5"/>
</dbReference>
<dbReference type="GO" id="GO:0004252">
    <property type="term" value="F:serine-type endopeptidase activity"/>
    <property type="evidence" value="ECO:0007669"/>
    <property type="project" value="TreeGrafter"/>
</dbReference>
<evidence type="ECO:0000259" key="10">
    <source>
        <dbReference type="PROSITE" id="PS50287"/>
    </source>
</evidence>
<dbReference type="PANTHER" id="PTHR48071:SF18">
    <property type="entry name" value="DELETED IN MALIGNANT BRAIN TUMORS 1 PROTEIN-RELATED"/>
    <property type="match status" value="1"/>
</dbReference>
<dbReference type="InterPro" id="IPR036772">
    <property type="entry name" value="SRCR-like_dom_sf"/>
</dbReference>
<keyword evidence="4" id="KW-0675">Receptor</keyword>
<feature type="domain" description="SRCR" evidence="10">
    <location>
        <begin position="188"/>
        <end position="288"/>
    </location>
</feature>
<feature type="disulfide bond" evidence="9">
    <location>
        <begin position="156"/>
        <end position="166"/>
    </location>
</feature>
<dbReference type="GO" id="GO:0005615">
    <property type="term" value="C:extracellular space"/>
    <property type="evidence" value="ECO:0007669"/>
    <property type="project" value="TreeGrafter"/>
</dbReference>
<keyword evidence="1" id="KW-0732">Signal</keyword>
<reference evidence="11" key="2">
    <citation type="submission" date="2025-08" db="UniProtKB">
        <authorList>
            <consortium name="Ensembl"/>
        </authorList>
    </citation>
    <scope>IDENTIFICATION</scope>
</reference>
<keyword evidence="2" id="KW-0677">Repeat</keyword>
<feature type="domain" description="SRCR" evidence="10">
    <location>
        <begin position="394"/>
        <end position="489"/>
    </location>
</feature>
<reference evidence="11" key="3">
    <citation type="submission" date="2025-09" db="UniProtKB">
        <authorList>
            <consortium name="Ensembl"/>
        </authorList>
    </citation>
    <scope>IDENTIFICATION</scope>
</reference>
<evidence type="ECO:0000256" key="1">
    <source>
        <dbReference type="ARBA" id="ARBA00022729"/>
    </source>
</evidence>
<evidence type="ECO:0000256" key="4">
    <source>
        <dbReference type="ARBA" id="ARBA00023170"/>
    </source>
</evidence>
<keyword evidence="12" id="KW-1185">Reference proteome</keyword>
<organism evidence="11 12">
    <name type="scientific">Amphiprion percula</name>
    <name type="common">Orange clownfish</name>
    <name type="synonym">Lutjanus percula</name>
    <dbReference type="NCBI Taxonomy" id="161767"/>
    <lineage>
        <taxon>Eukaryota</taxon>
        <taxon>Metazoa</taxon>
        <taxon>Chordata</taxon>
        <taxon>Craniata</taxon>
        <taxon>Vertebrata</taxon>
        <taxon>Euteleostomi</taxon>
        <taxon>Actinopterygii</taxon>
        <taxon>Neopterygii</taxon>
        <taxon>Teleostei</taxon>
        <taxon>Neoteleostei</taxon>
        <taxon>Acanthomorphata</taxon>
        <taxon>Ovalentaria</taxon>
        <taxon>Pomacentridae</taxon>
        <taxon>Amphiprion</taxon>
    </lineage>
</organism>
<evidence type="ECO:0000313" key="11">
    <source>
        <dbReference type="Ensembl" id="ENSAPEP00000013411.1"/>
    </source>
</evidence>
<dbReference type="FunFam" id="3.10.250.10:FF:000007">
    <property type="entry name" value="Soluble scavenger receptor cysteine-rich domain-containing protein SSC5D"/>
    <property type="match status" value="1"/>
</dbReference>
<feature type="disulfide bond" evidence="9">
    <location>
        <begin position="316"/>
        <end position="380"/>
    </location>
</feature>
<comment type="subunit">
    <text evidence="7">Interacts with LGALS1 and laminin.</text>
</comment>
<feature type="disulfide bond" evidence="9">
    <location>
        <begin position="226"/>
        <end position="287"/>
    </location>
</feature>
<dbReference type="FunFam" id="3.10.250.10:FF:000006">
    <property type="entry name" value="neurotrypsin isoform X2"/>
    <property type="match status" value="2"/>
</dbReference>
<proteinExistence type="predicted"/>
<feature type="domain" description="SRCR" evidence="10">
    <location>
        <begin position="1"/>
        <end position="85"/>
    </location>
</feature>
<dbReference type="GO" id="GO:0005886">
    <property type="term" value="C:plasma membrane"/>
    <property type="evidence" value="ECO:0007669"/>
    <property type="project" value="TreeGrafter"/>
</dbReference>